<dbReference type="NCBIfam" id="NF001159">
    <property type="entry name" value="PRK00150.1-3"/>
    <property type="match status" value="1"/>
</dbReference>
<proteinExistence type="inferred from homology"/>
<dbReference type="GO" id="GO:0006412">
    <property type="term" value="P:translation"/>
    <property type="evidence" value="ECO:0007669"/>
    <property type="project" value="UniProtKB-UniRule"/>
</dbReference>
<evidence type="ECO:0000313" key="3">
    <source>
        <dbReference type="EMBL" id="OGY98624.1"/>
    </source>
</evidence>
<dbReference type="AlphaFoldDB" id="A0A1G2CB54"/>
<dbReference type="STRING" id="1798647.A2855_02125"/>
<evidence type="ECO:0000256" key="2">
    <source>
        <dbReference type="HAMAP-Rule" id="MF_00163"/>
    </source>
</evidence>
<dbReference type="GO" id="GO:0046872">
    <property type="term" value="F:metal ion binding"/>
    <property type="evidence" value="ECO:0007669"/>
    <property type="project" value="UniProtKB-KW"/>
</dbReference>
<dbReference type="EC" id="3.5.1.88" evidence="2"/>
<dbReference type="Proteomes" id="UP000179059">
    <property type="component" value="Unassembled WGS sequence"/>
</dbReference>
<dbReference type="NCBIfam" id="TIGR00079">
    <property type="entry name" value="pept_deformyl"/>
    <property type="match status" value="1"/>
</dbReference>
<comment type="similarity">
    <text evidence="1 2">Belongs to the polypeptide deformylase family.</text>
</comment>
<feature type="active site" evidence="2">
    <location>
        <position position="142"/>
    </location>
</feature>
<dbReference type="PANTHER" id="PTHR10458">
    <property type="entry name" value="PEPTIDE DEFORMYLASE"/>
    <property type="match status" value="1"/>
</dbReference>
<organism evidence="3 4">
    <name type="scientific">Candidatus Liptonbacteria bacterium RIFCSPHIGHO2_01_FULL_57_28</name>
    <dbReference type="NCBI Taxonomy" id="1798647"/>
    <lineage>
        <taxon>Bacteria</taxon>
        <taxon>Candidatus Liptoniibacteriota</taxon>
    </lineage>
</organism>
<dbReference type="GO" id="GO:0042586">
    <property type="term" value="F:peptide deformylase activity"/>
    <property type="evidence" value="ECO:0007669"/>
    <property type="project" value="UniProtKB-UniRule"/>
</dbReference>
<dbReference type="Pfam" id="PF01327">
    <property type="entry name" value="Pep_deformylase"/>
    <property type="match status" value="1"/>
</dbReference>
<dbReference type="InterPro" id="IPR036821">
    <property type="entry name" value="Peptide_deformylase_sf"/>
</dbReference>
<reference evidence="3 4" key="1">
    <citation type="journal article" date="2016" name="Nat. Commun.">
        <title>Thousands of microbial genomes shed light on interconnected biogeochemical processes in an aquifer system.</title>
        <authorList>
            <person name="Anantharaman K."/>
            <person name="Brown C.T."/>
            <person name="Hug L.A."/>
            <person name="Sharon I."/>
            <person name="Castelle C.J."/>
            <person name="Probst A.J."/>
            <person name="Thomas B.C."/>
            <person name="Singh A."/>
            <person name="Wilkins M.J."/>
            <person name="Karaoz U."/>
            <person name="Brodie E.L."/>
            <person name="Williams K.H."/>
            <person name="Hubbard S.S."/>
            <person name="Banfield J.F."/>
        </authorList>
    </citation>
    <scope>NUCLEOTIDE SEQUENCE [LARGE SCALE GENOMIC DNA]</scope>
</reference>
<evidence type="ECO:0000313" key="4">
    <source>
        <dbReference type="Proteomes" id="UP000179059"/>
    </source>
</evidence>
<dbReference type="HAMAP" id="MF_00163">
    <property type="entry name" value="Pep_deformylase"/>
    <property type="match status" value="1"/>
</dbReference>
<dbReference type="PANTHER" id="PTHR10458:SF22">
    <property type="entry name" value="PEPTIDE DEFORMYLASE"/>
    <property type="match status" value="1"/>
</dbReference>
<comment type="function">
    <text evidence="2">Removes the formyl group from the N-terminal Met of newly synthesized proteins. Requires at least a dipeptide for an efficient rate of reaction. N-terminal L-methionine is a prerequisite for activity but the enzyme has broad specificity at other positions.</text>
</comment>
<keyword evidence="2" id="KW-0648">Protein biosynthesis</keyword>
<evidence type="ECO:0000256" key="1">
    <source>
        <dbReference type="ARBA" id="ARBA00010759"/>
    </source>
</evidence>
<keyword evidence="2" id="KW-0408">Iron</keyword>
<dbReference type="SUPFAM" id="SSF56420">
    <property type="entry name" value="Peptide deformylase"/>
    <property type="match status" value="1"/>
</dbReference>
<dbReference type="InterPro" id="IPR023635">
    <property type="entry name" value="Peptide_deformylase"/>
</dbReference>
<dbReference type="CDD" id="cd00487">
    <property type="entry name" value="Pep_deformylase"/>
    <property type="match status" value="1"/>
</dbReference>
<protein>
    <recommendedName>
        <fullName evidence="2">Peptide deformylase</fullName>
        <shortName evidence="2">PDF</shortName>
        <ecNumber evidence="2">3.5.1.88</ecNumber>
    </recommendedName>
    <alternativeName>
        <fullName evidence="2">Polypeptide deformylase</fullName>
    </alternativeName>
</protein>
<comment type="cofactor">
    <cofactor evidence="2">
        <name>Fe(2+)</name>
        <dbReference type="ChEBI" id="CHEBI:29033"/>
    </cofactor>
    <text evidence="2">Binds 1 Fe(2+) ion.</text>
</comment>
<sequence length="169" mass="19542">MNPEIYLIDDASQRDFLARPAGYFDFDAHPRKEVDDLLRRMRRIMREANGIGLSANQIGLPHRLFVTEVPGKDDMKFYAVFNPEIEKMEKDKVIMEEGCLSVPGIYGDVERPARLVLRGQDKRGKPLKIKAWGLLARVFQHEVDHLNGKLFLEKAKNTYRANRPHENLP</sequence>
<name>A0A1G2CB54_9BACT</name>
<comment type="catalytic activity">
    <reaction evidence="2">
        <text>N-terminal N-formyl-L-methionyl-[peptide] + H2O = N-terminal L-methionyl-[peptide] + formate</text>
        <dbReference type="Rhea" id="RHEA:24420"/>
        <dbReference type="Rhea" id="RHEA-COMP:10639"/>
        <dbReference type="Rhea" id="RHEA-COMP:10640"/>
        <dbReference type="ChEBI" id="CHEBI:15377"/>
        <dbReference type="ChEBI" id="CHEBI:15740"/>
        <dbReference type="ChEBI" id="CHEBI:49298"/>
        <dbReference type="ChEBI" id="CHEBI:64731"/>
        <dbReference type="EC" id="3.5.1.88"/>
    </reaction>
</comment>
<accession>A0A1G2CB54</accession>
<feature type="binding site" evidence="2">
    <location>
        <position position="145"/>
    </location>
    <ligand>
        <name>Fe cation</name>
        <dbReference type="ChEBI" id="CHEBI:24875"/>
    </ligand>
</feature>
<dbReference type="Gene3D" id="3.90.45.10">
    <property type="entry name" value="Peptide deformylase"/>
    <property type="match status" value="1"/>
</dbReference>
<feature type="binding site" evidence="2">
    <location>
        <position position="99"/>
    </location>
    <ligand>
        <name>Fe cation</name>
        <dbReference type="ChEBI" id="CHEBI:24875"/>
    </ligand>
</feature>
<dbReference type="PRINTS" id="PR01576">
    <property type="entry name" value="PDEFORMYLASE"/>
</dbReference>
<dbReference type="EMBL" id="MHKX01000005">
    <property type="protein sequence ID" value="OGY98624.1"/>
    <property type="molecule type" value="Genomic_DNA"/>
</dbReference>
<comment type="caution">
    <text evidence="3">The sequence shown here is derived from an EMBL/GenBank/DDBJ whole genome shotgun (WGS) entry which is preliminary data.</text>
</comment>
<keyword evidence="2" id="KW-0378">Hydrolase</keyword>
<gene>
    <name evidence="2" type="primary">def</name>
    <name evidence="3" type="ORF">A2855_02125</name>
</gene>
<keyword evidence="2" id="KW-0479">Metal-binding</keyword>
<feature type="binding site" evidence="2">
    <location>
        <position position="141"/>
    </location>
    <ligand>
        <name>Fe cation</name>
        <dbReference type="ChEBI" id="CHEBI:24875"/>
    </ligand>
</feature>